<dbReference type="AlphaFoldDB" id="A0A1J3F889"/>
<sequence>MLGFLIRPIIFFLFLLSCHLKLFYLLISQFLHFFISLILLGYLSVGSIIMASSCTLLELTPLKWNPPFSYTHRRHHRIALFCSKPQRKSNYVGLQIALNYKQSDGDVRSDSAPAQTWKNSIDQIAIQMKKTLDSLKKPAIAAVLLGLILFYDPSWALAASGGRIGGNAFSSQSRSRSSSSYSYSVPRTSEPRYSAPYQGVSPLGGGGLYVGPAVGFGYGFGGFSSLSVILVGFAAFVLVSGFLSDRSQDGLLTDTQKTTVLKLQVGLLGLGRTLQQDFNRLAESADTSTSEGLSYVLTEATLALLRHPDYCISCYSSVDVKRSIQDGEKRFNQLSIEERGKFDEETLVNVNSIKRQSSKLRTATGFSNEYIVVTILVAAEGIHKLPPINGTVDLKEALQKLGSIPRNKIMAVEVLWTPQDDKDALSERELLEDYPLLRPL</sequence>
<dbReference type="PANTHER" id="PTHR33975">
    <property type="entry name" value="MYELIN-ASSOCIATED OLIGODENDROCYTE BASIC PROTEIN"/>
    <property type="match status" value="1"/>
</dbReference>
<feature type="compositionally biased region" description="Low complexity" evidence="1">
    <location>
        <begin position="170"/>
        <end position="184"/>
    </location>
</feature>
<dbReference type="PANTHER" id="PTHR33975:SF2">
    <property type="entry name" value="MYELIN-ASSOCIATED OLIGODENDROCYTE BASIC PROTEIN"/>
    <property type="match status" value="1"/>
</dbReference>
<accession>A0A1J3F889</accession>
<dbReference type="GO" id="GO:0009507">
    <property type="term" value="C:chloroplast"/>
    <property type="evidence" value="ECO:0007669"/>
    <property type="project" value="TreeGrafter"/>
</dbReference>
<dbReference type="Pfam" id="PF07466">
    <property type="entry name" value="DUF1517"/>
    <property type="match status" value="1"/>
</dbReference>
<protein>
    <recommendedName>
        <fullName evidence="4">Myelin-associated oligodendrocyte basic protein</fullName>
    </recommendedName>
</protein>
<dbReference type="PIRSF" id="PIRSF037221">
    <property type="entry name" value="DUF1517"/>
    <property type="match status" value="1"/>
</dbReference>
<feature type="transmembrane region" description="Helical" evidence="2">
    <location>
        <begin position="9"/>
        <end position="27"/>
    </location>
</feature>
<dbReference type="InterPro" id="IPR053023">
    <property type="entry name" value="FLAP_modulator"/>
</dbReference>
<feature type="region of interest" description="Disordered" evidence="1">
    <location>
        <begin position="168"/>
        <end position="192"/>
    </location>
</feature>
<evidence type="ECO:0008006" key="4">
    <source>
        <dbReference type="Google" id="ProtNLM"/>
    </source>
</evidence>
<organism evidence="3">
    <name type="scientific">Noccaea caerulescens</name>
    <name type="common">Alpine penny-cress</name>
    <name type="synonym">Thlaspi caerulescens</name>
    <dbReference type="NCBI Taxonomy" id="107243"/>
    <lineage>
        <taxon>Eukaryota</taxon>
        <taxon>Viridiplantae</taxon>
        <taxon>Streptophyta</taxon>
        <taxon>Embryophyta</taxon>
        <taxon>Tracheophyta</taxon>
        <taxon>Spermatophyta</taxon>
        <taxon>Magnoliopsida</taxon>
        <taxon>eudicotyledons</taxon>
        <taxon>Gunneridae</taxon>
        <taxon>Pentapetalae</taxon>
        <taxon>rosids</taxon>
        <taxon>malvids</taxon>
        <taxon>Brassicales</taxon>
        <taxon>Brassicaceae</taxon>
        <taxon>Coluteocarpeae</taxon>
        <taxon>Noccaea</taxon>
    </lineage>
</organism>
<dbReference type="InterPro" id="IPR010903">
    <property type="entry name" value="DUF1517"/>
</dbReference>
<reference evidence="3" key="1">
    <citation type="submission" date="2016-07" db="EMBL/GenBank/DDBJ databases">
        <title>De novo transcriptome assembly of four accessions of the metal hyperaccumulator plant Noccaea caerulescens.</title>
        <authorList>
            <person name="Blande D."/>
            <person name="Halimaa P."/>
            <person name="Tervahauta A.I."/>
            <person name="Aarts M.G."/>
            <person name="Karenlampi S.O."/>
        </authorList>
    </citation>
    <scope>NUCLEOTIDE SEQUENCE</scope>
</reference>
<keyword evidence="2" id="KW-0472">Membrane</keyword>
<feature type="transmembrane region" description="Helical" evidence="2">
    <location>
        <begin position="218"/>
        <end position="243"/>
    </location>
</feature>
<evidence type="ECO:0000256" key="1">
    <source>
        <dbReference type="SAM" id="MobiDB-lite"/>
    </source>
</evidence>
<feature type="transmembrane region" description="Helical" evidence="2">
    <location>
        <begin position="138"/>
        <end position="158"/>
    </location>
</feature>
<keyword evidence="2" id="KW-1133">Transmembrane helix</keyword>
<evidence type="ECO:0000256" key="2">
    <source>
        <dbReference type="SAM" id="Phobius"/>
    </source>
</evidence>
<gene>
    <name evidence="3" type="ORF">LC_TR18143_c0_g1_i1_g.61365</name>
</gene>
<dbReference type="EMBL" id="GEVK01012793">
    <property type="protein sequence ID" value="JAU40039.1"/>
    <property type="molecule type" value="Transcribed_RNA"/>
</dbReference>
<feature type="transmembrane region" description="Helical" evidence="2">
    <location>
        <begin position="33"/>
        <end position="57"/>
    </location>
</feature>
<dbReference type="PROSITE" id="PS51257">
    <property type="entry name" value="PROKAR_LIPOPROTEIN"/>
    <property type="match status" value="1"/>
</dbReference>
<name>A0A1J3F889_NOCCA</name>
<keyword evidence="2" id="KW-0812">Transmembrane</keyword>
<proteinExistence type="predicted"/>
<evidence type="ECO:0000313" key="3">
    <source>
        <dbReference type="EMBL" id="JAU40039.1"/>
    </source>
</evidence>